<dbReference type="InterPro" id="IPR011990">
    <property type="entry name" value="TPR-like_helical_dom_sf"/>
</dbReference>
<feature type="signal peptide" evidence="8">
    <location>
        <begin position="1"/>
        <end position="19"/>
    </location>
</feature>
<dbReference type="InterPro" id="IPR028082">
    <property type="entry name" value="Peripla_BP_I"/>
</dbReference>
<dbReference type="Proteomes" id="UP000218767">
    <property type="component" value="Unassembled WGS sequence"/>
</dbReference>
<name>A0A2A4XH99_9GAMM</name>
<keyword evidence="6" id="KW-0998">Cell outer membrane</keyword>
<evidence type="ECO:0000256" key="8">
    <source>
        <dbReference type="SAM" id="SignalP"/>
    </source>
</evidence>
<dbReference type="GO" id="GO:0031241">
    <property type="term" value="C:periplasmic side of cell outer membrane"/>
    <property type="evidence" value="ECO:0007669"/>
    <property type="project" value="TreeGrafter"/>
</dbReference>
<evidence type="ECO:0008006" key="11">
    <source>
        <dbReference type="Google" id="ProtNLM"/>
    </source>
</evidence>
<dbReference type="Gene3D" id="1.25.40.10">
    <property type="entry name" value="Tetratricopeptide repeat domain"/>
    <property type="match status" value="1"/>
</dbReference>
<proteinExistence type="predicted"/>
<reference evidence="10" key="1">
    <citation type="submission" date="2017-08" db="EMBL/GenBank/DDBJ databases">
        <title>A dynamic microbial community with high functional redundancy inhabits the cold, oxic subseafloor aquifer.</title>
        <authorList>
            <person name="Tully B.J."/>
            <person name="Wheat C.G."/>
            <person name="Glazer B.T."/>
            <person name="Huber J.A."/>
        </authorList>
    </citation>
    <scope>NUCLEOTIDE SEQUENCE [LARGE SCALE GENOMIC DNA]</scope>
</reference>
<keyword evidence="1 8" id="KW-0732">Signal</keyword>
<dbReference type="PANTHER" id="PTHR38038">
    <property type="entry name" value="PENICILLIN-BINDING PROTEIN ACTIVATOR LPOA"/>
    <property type="match status" value="1"/>
</dbReference>
<dbReference type="GO" id="GO:0030234">
    <property type="term" value="F:enzyme regulator activity"/>
    <property type="evidence" value="ECO:0007669"/>
    <property type="project" value="TreeGrafter"/>
</dbReference>
<dbReference type="Pfam" id="PF04348">
    <property type="entry name" value="LppC"/>
    <property type="match status" value="1"/>
</dbReference>
<evidence type="ECO:0000256" key="6">
    <source>
        <dbReference type="ARBA" id="ARBA00023237"/>
    </source>
</evidence>
<keyword evidence="3" id="KW-0573">Peptidoglycan synthesis</keyword>
<evidence type="ECO:0000256" key="7">
    <source>
        <dbReference type="ARBA" id="ARBA00023288"/>
    </source>
</evidence>
<evidence type="ECO:0000256" key="3">
    <source>
        <dbReference type="ARBA" id="ARBA00022984"/>
    </source>
</evidence>
<dbReference type="PROSITE" id="PS51257">
    <property type="entry name" value="PROKAR_LIPOPROTEIN"/>
    <property type="match status" value="1"/>
</dbReference>
<evidence type="ECO:0000256" key="5">
    <source>
        <dbReference type="ARBA" id="ARBA00023139"/>
    </source>
</evidence>
<feature type="chain" id="PRO_5012020274" description="Penicillin-binding protein activator" evidence="8">
    <location>
        <begin position="20"/>
        <end position="624"/>
    </location>
</feature>
<gene>
    <name evidence="9" type="ORF">COB20_00995</name>
</gene>
<dbReference type="GO" id="GO:0008360">
    <property type="term" value="P:regulation of cell shape"/>
    <property type="evidence" value="ECO:0007669"/>
    <property type="project" value="UniProtKB-KW"/>
</dbReference>
<comment type="caution">
    <text evidence="9">The sequence shown here is derived from an EMBL/GenBank/DDBJ whole genome shotgun (WGS) entry which is preliminary data.</text>
</comment>
<organism evidence="9 10">
    <name type="scientific">SAR86 cluster bacterium</name>
    <dbReference type="NCBI Taxonomy" id="2030880"/>
    <lineage>
        <taxon>Bacteria</taxon>
        <taxon>Pseudomonadati</taxon>
        <taxon>Pseudomonadota</taxon>
        <taxon>Gammaproteobacteria</taxon>
        <taxon>SAR86 cluster</taxon>
    </lineage>
</organism>
<keyword evidence="7" id="KW-0449">Lipoprotein</keyword>
<sequence>MKLASMRFAPIFLASVRKARLLLLVILLQACGSTTNTPQQSAPDFDPQAASIDELLRAANNTAGVESAELRVLALEALIEEGNLDRAARQWALLNDLGNYPEHLQLRASLLDARLALSANRIADALAILSSTDTAGLESRPELLQDYLLLLGRAYQENEQYGEALSAYLQLGNANQNKPRANLSIHNEIWNAINGFSSAQLNNFANTADSYQSRGWVELARVVTSEAYSIRSQLDAIAQWRRIWSQHPAAQQLPLQLEKLAQTWAQRPKHIALILPLQDSAGRAIQEGFLSAYYAALDVSRDVPKISVFDSSNQTIIYPIFDAAVASGADLIIGPLYKQLVNQLQQLDDLPVPTLALNYADENNSISTNLTQFGLAPEDEIEQAVNLAWQAGHRNAAIITPQSSDYQRLQQAFANSWVARGGNLVSQSTFSGDNDYADVIKRLMAIDSSELRRDRLVQLLPRSNVEFTPRRRGDIDFIFLIANPREGRQIKPTLAFYFAGDIPVYALPSIYDGLDNQSANQDLNGIVFTDAPWILANYDPLKSNAASSLRPAQGPVQRFRAMGIDSFRLYSRLQQFDEEDITSLRGATGILSMDSNGRIHRRLEVARFVDGKATLQESPDAASD</sequence>
<accession>A0A2A4XH99</accession>
<dbReference type="SUPFAM" id="SSF53822">
    <property type="entry name" value="Periplasmic binding protein-like I"/>
    <property type="match status" value="1"/>
</dbReference>
<dbReference type="AlphaFoldDB" id="A0A2A4XH99"/>
<evidence type="ECO:0000256" key="4">
    <source>
        <dbReference type="ARBA" id="ARBA00023136"/>
    </source>
</evidence>
<dbReference type="PANTHER" id="PTHR38038:SF1">
    <property type="entry name" value="PENICILLIN-BINDING PROTEIN ACTIVATOR LPOA"/>
    <property type="match status" value="1"/>
</dbReference>
<evidence type="ECO:0000313" key="10">
    <source>
        <dbReference type="Proteomes" id="UP000218767"/>
    </source>
</evidence>
<dbReference type="CDD" id="cd06339">
    <property type="entry name" value="PBP1_YraM_LppC_lipoprotein-like"/>
    <property type="match status" value="1"/>
</dbReference>
<keyword evidence="5" id="KW-0564">Palmitate</keyword>
<dbReference type="GO" id="GO:0009252">
    <property type="term" value="P:peptidoglycan biosynthetic process"/>
    <property type="evidence" value="ECO:0007669"/>
    <property type="project" value="UniProtKB-KW"/>
</dbReference>
<dbReference type="Gene3D" id="3.40.50.2300">
    <property type="match status" value="2"/>
</dbReference>
<evidence type="ECO:0000256" key="1">
    <source>
        <dbReference type="ARBA" id="ARBA00022729"/>
    </source>
</evidence>
<dbReference type="EMBL" id="NVUL01000003">
    <property type="protein sequence ID" value="PCI81866.1"/>
    <property type="molecule type" value="Genomic_DNA"/>
</dbReference>
<evidence type="ECO:0000256" key="2">
    <source>
        <dbReference type="ARBA" id="ARBA00022960"/>
    </source>
</evidence>
<keyword evidence="2" id="KW-0133">Cell shape</keyword>
<evidence type="ECO:0000313" key="9">
    <source>
        <dbReference type="EMBL" id="PCI81866.1"/>
    </source>
</evidence>
<keyword evidence="4" id="KW-0472">Membrane</keyword>
<dbReference type="InterPro" id="IPR007443">
    <property type="entry name" value="LpoA"/>
</dbReference>
<dbReference type="Gene3D" id="1.25.40.650">
    <property type="match status" value="1"/>
</dbReference>
<protein>
    <recommendedName>
        <fullName evidence="11">Penicillin-binding protein activator</fullName>
    </recommendedName>
</protein>